<keyword evidence="3" id="KW-1185">Reference proteome</keyword>
<proteinExistence type="predicted"/>
<sequence length="352" mass="36815">MSLRVVQWATGSVGVAAINGVLEHPDLDLVGCLVYSEEKNGRDVGEIIGGAPLGVAATTNHDDILAMDADAVIYAPILPNVDEVAALLRSGKNVVTPVGWFYPSPSESGPLQEAAVAGNATLHGAGIGPGAATELFPLLLSVMSTGVTFVRAEEFSDLRTYGAPDVLRHVMGFGGTPQTALSGPMQKLLDGGFIQSVRLCVDRLGFAADPTVRTSQEVAVATAPIDSPIGTIEAGQVAARRFHWEALVGDTVVVRITVNWLMGEDNLDPPWSFGPAGERYEMEVRGNPNTLVTVKGWQPETVEEGLVSNPGIVATAAHCVNAIPATCAAEPGVQSFFDLPLITGRAATDLAR</sequence>
<dbReference type="SUPFAM" id="SSF51735">
    <property type="entry name" value="NAD(P)-binding Rossmann-fold domains"/>
    <property type="match status" value="1"/>
</dbReference>
<name>A0ABY3U0L2_9MYCO</name>
<dbReference type="CDD" id="cd24146">
    <property type="entry name" value="nat-AmDH_N_like"/>
    <property type="match status" value="1"/>
</dbReference>
<dbReference type="InterPro" id="IPR036291">
    <property type="entry name" value="NAD(P)-bd_dom_sf"/>
</dbReference>
<feature type="domain" description="2,4-diaminopentanoate dehydrogenase C-terminal" evidence="1">
    <location>
        <begin position="139"/>
        <end position="343"/>
    </location>
</feature>
<accession>A0ABY3U0L2</accession>
<evidence type="ECO:0000259" key="1">
    <source>
        <dbReference type="Pfam" id="PF19328"/>
    </source>
</evidence>
<evidence type="ECO:0000313" key="3">
    <source>
        <dbReference type="Proteomes" id="UP001055200"/>
    </source>
</evidence>
<gene>
    <name evidence="2" type="ORF">MIU77_04020</name>
</gene>
<dbReference type="Pfam" id="PF19328">
    <property type="entry name" value="DAP_DH_C"/>
    <property type="match status" value="1"/>
</dbReference>
<protein>
    <submittedName>
        <fullName evidence="2">Dihydrodipicolinate reductase</fullName>
    </submittedName>
</protein>
<dbReference type="Proteomes" id="UP001055200">
    <property type="component" value="Chromosome"/>
</dbReference>
<organism evidence="2 3">
    <name type="scientific">Mycolicibacillus parakoreensis</name>
    <dbReference type="NCBI Taxonomy" id="1069221"/>
    <lineage>
        <taxon>Bacteria</taxon>
        <taxon>Bacillati</taxon>
        <taxon>Actinomycetota</taxon>
        <taxon>Actinomycetes</taxon>
        <taxon>Mycobacteriales</taxon>
        <taxon>Mycobacteriaceae</taxon>
        <taxon>Mycolicibacillus</taxon>
    </lineage>
</organism>
<dbReference type="InterPro" id="IPR045760">
    <property type="entry name" value="DAP_DH_C"/>
</dbReference>
<reference evidence="2" key="1">
    <citation type="submission" date="2022-08" db="EMBL/GenBank/DDBJ databases">
        <title>Complete genome sequence of 14 non-tuberculosis mycobacteria type-strains.</title>
        <authorList>
            <person name="Igarashi Y."/>
            <person name="Osugi A."/>
            <person name="Mitarai S."/>
        </authorList>
    </citation>
    <scope>NUCLEOTIDE SEQUENCE</scope>
    <source>
        <strain evidence="2">DSM 45575</strain>
    </source>
</reference>
<dbReference type="Gene3D" id="3.40.50.720">
    <property type="entry name" value="NAD(P)-binding Rossmann-like Domain"/>
    <property type="match status" value="1"/>
</dbReference>
<evidence type="ECO:0000313" key="2">
    <source>
        <dbReference type="EMBL" id="ULN53512.1"/>
    </source>
</evidence>
<dbReference type="EMBL" id="CP092365">
    <property type="protein sequence ID" value="ULN53512.1"/>
    <property type="molecule type" value="Genomic_DNA"/>
</dbReference>
<dbReference type="RefSeq" id="WP_240171763.1">
    <property type="nucleotide sequence ID" value="NZ_CP092365.1"/>
</dbReference>